<evidence type="ECO:0000256" key="15">
    <source>
        <dbReference type="PROSITE-ProRule" id="PRU10141"/>
    </source>
</evidence>
<organism evidence="20 21">
    <name type="scientific">Tigriopus californicus</name>
    <name type="common">Marine copepod</name>
    <dbReference type="NCBI Taxonomy" id="6832"/>
    <lineage>
        <taxon>Eukaryota</taxon>
        <taxon>Metazoa</taxon>
        <taxon>Ecdysozoa</taxon>
        <taxon>Arthropoda</taxon>
        <taxon>Crustacea</taxon>
        <taxon>Multicrustacea</taxon>
        <taxon>Hexanauplia</taxon>
        <taxon>Copepoda</taxon>
        <taxon>Harpacticoida</taxon>
        <taxon>Harpacticidae</taxon>
        <taxon>Tigriopus</taxon>
    </lineage>
</organism>
<dbReference type="AlphaFoldDB" id="A0A553NNN4"/>
<dbReference type="PROSITE" id="PS50011">
    <property type="entry name" value="PROTEIN_KINASE_DOM"/>
    <property type="match status" value="1"/>
</dbReference>
<feature type="compositionally biased region" description="Polar residues" evidence="16">
    <location>
        <begin position="961"/>
        <end position="976"/>
    </location>
</feature>
<dbReference type="PANTHER" id="PTHR24416">
    <property type="entry name" value="TYROSINE-PROTEIN KINASE RECEPTOR"/>
    <property type="match status" value="1"/>
</dbReference>
<sequence length="987" mass="112714">MFPQRTPEHRVKIYRTVDGVRYPGRVFINYNPHLCKEEVEAVLGPTLNDSQVSDKTNGDKAQCNPMHLKVNTTARLSDFGGTEIRLEFKNFQKTIFDMNQVDDLRVFKTFQVHYRKLELPTFKAQNLTKYGQRDLCLEQCSNSANRASSSSSGTNRPCDKSVWQTVEFEPIGSDTNESSLTWPNEVLRITDVEPNTYYGLFVTTLLVREYMVNQKFSGAESEIIYIKSPVYYPSKPEGLSIVNINYTTFNIMWEPPSSPNGEIDHYELLLELKSNSLVLERNDNFCDKQFQNGFIDSKTDKESNVTATNVSEDKQLPEDDIQKQLCACSSSQCQQSDNQVVQGPITEENRISKDVFQTLVINSAFPTRENFPGNDNDDESTETKAKRSIRDDADEQITTKDNLVPEVHIDSGSTSTWVQTLQREDNAYRVFYTPVPSQKTSFQATYLKHFGEYSVKLRACHAPKWVGETFVKWCSLPAFQNPLVYPKPGADDIAESSLHYRLSNGSDPTWLIWDPPKDPNGHILSYLIRYKSDANGTDVSHSCISANDFEKFGNRFPLPMKESYFVSVKAISMSAQGNWTNFIWVDQSSETRSVHWFIIAPIALMFLILAFIVSYLYFRWVQEKQRKSTFATQNPNYCPMEYIADEWEIKRASVIIGEKIGKGAFAVVHKGTYVNPKGGPTEVAIKMPHEDAEHLECMQFLQEAHLMKEIKAVHVVQLVGVVSVNLPYMVLLEYMALGDLRTYLTTHRPNSEFNLTNKPPPTFARMYQMALEIADGMAYLANQIKSVVHRDLAARNCLVSAQGIVKIADFGMARQVYDNYQKHGPGKMPVRWMSPEALRGEFSTKTDVWSYGVVLWEIVTLGDLPYPGLSHNEVMQFVDHQKVMPKPESCPEHFYSLMRRCWHRHLWQRPTFLDIAQELQPWANERFLRESYLTSQEGKSALKAQREPKRQEENVPIDPWASSTAEECIPLTQNGGSPRMHGVGKEG</sequence>
<feature type="domain" description="Fibronectin type-III" evidence="19">
    <location>
        <begin position="235"/>
        <end position="330"/>
    </location>
</feature>
<dbReference type="PROSITE" id="PS00109">
    <property type="entry name" value="PROTEIN_KINASE_TYR"/>
    <property type="match status" value="1"/>
</dbReference>
<protein>
    <recommendedName>
        <fullName evidence="2">receptor protein-tyrosine kinase</fullName>
        <ecNumber evidence="2">2.7.10.1</ecNumber>
    </recommendedName>
</protein>
<dbReference type="PANTHER" id="PTHR24416:SF611">
    <property type="entry name" value="TYROSINE-PROTEIN KINASE TRANSMEMBRANE RECEPTOR ROR"/>
    <property type="match status" value="1"/>
</dbReference>
<keyword evidence="10 17" id="KW-0472">Membrane</keyword>
<evidence type="ECO:0000256" key="4">
    <source>
        <dbReference type="ARBA" id="ARBA00022692"/>
    </source>
</evidence>
<evidence type="ECO:0000256" key="17">
    <source>
        <dbReference type="SAM" id="Phobius"/>
    </source>
</evidence>
<dbReference type="GO" id="GO:0004714">
    <property type="term" value="F:transmembrane receptor protein tyrosine kinase activity"/>
    <property type="evidence" value="ECO:0007669"/>
    <property type="project" value="UniProtKB-EC"/>
</dbReference>
<dbReference type="EMBL" id="VCGU01000011">
    <property type="protein sequence ID" value="TRY67007.1"/>
    <property type="molecule type" value="Genomic_DNA"/>
</dbReference>
<gene>
    <name evidence="20" type="ORF">TCAL_02313</name>
</gene>
<dbReference type="PROSITE" id="PS50853">
    <property type="entry name" value="FN3"/>
    <property type="match status" value="2"/>
</dbReference>
<evidence type="ECO:0000256" key="3">
    <source>
        <dbReference type="ARBA" id="ARBA00022679"/>
    </source>
</evidence>
<feature type="binding site" evidence="15">
    <location>
        <position position="686"/>
    </location>
    <ligand>
        <name>ATP</name>
        <dbReference type="ChEBI" id="CHEBI:30616"/>
    </ligand>
</feature>
<dbReference type="PROSITE" id="PS00107">
    <property type="entry name" value="PROTEIN_KINASE_ATP"/>
    <property type="match status" value="1"/>
</dbReference>
<feature type="region of interest" description="Disordered" evidence="16">
    <location>
        <begin position="366"/>
        <end position="398"/>
    </location>
</feature>
<dbReference type="SMART" id="SM00219">
    <property type="entry name" value="TyrKc"/>
    <property type="match status" value="1"/>
</dbReference>
<evidence type="ECO:0000256" key="9">
    <source>
        <dbReference type="ARBA" id="ARBA00022989"/>
    </source>
</evidence>
<dbReference type="InterPro" id="IPR001245">
    <property type="entry name" value="Ser-Thr/Tyr_kinase_cat_dom"/>
</dbReference>
<evidence type="ECO:0000256" key="6">
    <source>
        <dbReference type="ARBA" id="ARBA00022741"/>
    </source>
</evidence>
<keyword evidence="5" id="KW-0677">Repeat</keyword>
<evidence type="ECO:0000256" key="10">
    <source>
        <dbReference type="ARBA" id="ARBA00023136"/>
    </source>
</evidence>
<comment type="catalytic activity">
    <reaction evidence="14">
        <text>L-tyrosyl-[protein] + ATP = O-phospho-L-tyrosyl-[protein] + ADP + H(+)</text>
        <dbReference type="Rhea" id="RHEA:10596"/>
        <dbReference type="Rhea" id="RHEA-COMP:10136"/>
        <dbReference type="Rhea" id="RHEA-COMP:20101"/>
        <dbReference type="ChEBI" id="CHEBI:15378"/>
        <dbReference type="ChEBI" id="CHEBI:30616"/>
        <dbReference type="ChEBI" id="CHEBI:46858"/>
        <dbReference type="ChEBI" id="CHEBI:61978"/>
        <dbReference type="ChEBI" id="CHEBI:456216"/>
        <dbReference type="EC" id="2.7.10.1"/>
    </reaction>
</comment>
<evidence type="ECO:0000256" key="13">
    <source>
        <dbReference type="ARBA" id="ARBA00023180"/>
    </source>
</evidence>
<evidence type="ECO:0000256" key="5">
    <source>
        <dbReference type="ARBA" id="ARBA00022737"/>
    </source>
</evidence>
<evidence type="ECO:0000256" key="11">
    <source>
        <dbReference type="ARBA" id="ARBA00023137"/>
    </source>
</evidence>
<evidence type="ECO:0000256" key="2">
    <source>
        <dbReference type="ARBA" id="ARBA00011902"/>
    </source>
</evidence>
<comment type="subcellular location">
    <subcellularLocation>
        <location evidence="1">Membrane</location>
        <topology evidence="1">Single-pass membrane protein</topology>
    </subcellularLocation>
</comment>
<evidence type="ECO:0000259" key="18">
    <source>
        <dbReference type="PROSITE" id="PS50011"/>
    </source>
</evidence>
<evidence type="ECO:0000256" key="1">
    <source>
        <dbReference type="ARBA" id="ARBA00004167"/>
    </source>
</evidence>
<dbReference type="SUPFAM" id="SSF56112">
    <property type="entry name" value="Protein kinase-like (PK-like)"/>
    <property type="match status" value="1"/>
</dbReference>
<evidence type="ECO:0000256" key="14">
    <source>
        <dbReference type="ARBA" id="ARBA00051243"/>
    </source>
</evidence>
<dbReference type="InterPro" id="IPR017441">
    <property type="entry name" value="Protein_kinase_ATP_BS"/>
</dbReference>
<keyword evidence="11" id="KW-0829">Tyrosine-protein kinase</keyword>
<evidence type="ECO:0000259" key="19">
    <source>
        <dbReference type="PROSITE" id="PS50853"/>
    </source>
</evidence>
<dbReference type="InterPro" id="IPR036116">
    <property type="entry name" value="FN3_sf"/>
</dbReference>
<dbReference type="GO" id="GO:0005524">
    <property type="term" value="F:ATP binding"/>
    <property type="evidence" value="ECO:0007669"/>
    <property type="project" value="UniProtKB-UniRule"/>
</dbReference>
<feature type="domain" description="Fibronectin type-III" evidence="19">
    <location>
        <begin position="494"/>
        <end position="591"/>
    </location>
</feature>
<feature type="domain" description="Protein kinase" evidence="18">
    <location>
        <begin position="654"/>
        <end position="923"/>
    </location>
</feature>
<dbReference type="GO" id="GO:0007169">
    <property type="term" value="P:cell surface receptor protein tyrosine kinase signaling pathway"/>
    <property type="evidence" value="ECO:0007669"/>
    <property type="project" value="TreeGrafter"/>
</dbReference>
<keyword evidence="4 17" id="KW-0812">Transmembrane</keyword>
<dbReference type="OMA" id="HSCISAN"/>
<feature type="compositionally biased region" description="Basic and acidic residues" evidence="16">
    <location>
        <begin position="944"/>
        <end position="953"/>
    </location>
</feature>
<dbReference type="SMART" id="SM00060">
    <property type="entry name" value="FN3"/>
    <property type="match status" value="1"/>
</dbReference>
<feature type="compositionally biased region" description="Basic and acidic residues" evidence="16">
    <location>
        <begin position="381"/>
        <end position="391"/>
    </location>
</feature>
<dbReference type="InterPro" id="IPR011009">
    <property type="entry name" value="Kinase-like_dom_sf"/>
</dbReference>
<keyword evidence="6 15" id="KW-0547">Nucleotide-binding</keyword>
<keyword evidence="7" id="KW-0418">Kinase</keyword>
<dbReference type="InterPro" id="IPR020635">
    <property type="entry name" value="Tyr_kinase_cat_dom"/>
</dbReference>
<feature type="region of interest" description="Disordered" evidence="16">
    <location>
        <begin position="938"/>
        <end position="987"/>
    </location>
</feature>
<dbReference type="FunFam" id="1.10.510.10:FF:000554">
    <property type="entry name" value="Predicted protein"/>
    <property type="match status" value="1"/>
</dbReference>
<comment type="caution">
    <text evidence="20">The sequence shown here is derived from an EMBL/GenBank/DDBJ whole genome shotgun (WGS) entry which is preliminary data.</text>
</comment>
<dbReference type="InterPro" id="IPR050122">
    <property type="entry name" value="RTK"/>
</dbReference>
<dbReference type="PRINTS" id="PR00109">
    <property type="entry name" value="TYRKINASE"/>
</dbReference>
<dbReference type="SUPFAM" id="SSF49265">
    <property type="entry name" value="Fibronectin type III"/>
    <property type="match status" value="1"/>
</dbReference>
<keyword evidence="13" id="KW-0325">Glycoprotein</keyword>
<dbReference type="GO" id="GO:0005886">
    <property type="term" value="C:plasma membrane"/>
    <property type="evidence" value="ECO:0007669"/>
    <property type="project" value="TreeGrafter"/>
</dbReference>
<feature type="transmembrane region" description="Helical" evidence="17">
    <location>
        <begin position="596"/>
        <end position="618"/>
    </location>
</feature>
<evidence type="ECO:0000256" key="16">
    <source>
        <dbReference type="SAM" id="MobiDB-lite"/>
    </source>
</evidence>
<dbReference type="InterPro" id="IPR008266">
    <property type="entry name" value="Tyr_kinase_AS"/>
</dbReference>
<dbReference type="STRING" id="6832.A0A553NNN4"/>
<dbReference type="Gene3D" id="2.60.40.10">
    <property type="entry name" value="Immunoglobulins"/>
    <property type="match status" value="3"/>
</dbReference>
<dbReference type="GO" id="GO:0043235">
    <property type="term" value="C:receptor complex"/>
    <property type="evidence" value="ECO:0007669"/>
    <property type="project" value="TreeGrafter"/>
</dbReference>
<dbReference type="InterPro" id="IPR013783">
    <property type="entry name" value="Ig-like_fold"/>
</dbReference>
<evidence type="ECO:0000313" key="20">
    <source>
        <dbReference type="EMBL" id="TRY67007.1"/>
    </source>
</evidence>
<keyword evidence="9 17" id="KW-1133">Transmembrane helix</keyword>
<evidence type="ECO:0000256" key="8">
    <source>
        <dbReference type="ARBA" id="ARBA00022840"/>
    </source>
</evidence>
<dbReference type="EC" id="2.7.10.1" evidence="2"/>
<dbReference type="Gene3D" id="1.10.510.10">
    <property type="entry name" value="Transferase(Phosphotransferase) domain 1"/>
    <property type="match status" value="1"/>
</dbReference>
<evidence type="ECO:0000256" key="7">
    <source>
        <dbReference type="ARBA" id="ARBA00022777"/>
    </source>
</evidence>
<keyword evidence="12" id="KW-0675">Receptor</keyword>
<dbReference type="InterPro" id="IPR000719">
    <property type="entry name" value="Prot_kinase_dom"/>
</dbReference>
<dbReference type="CDD" id="cd00063">
    <property type="entry name" value="FN3"/>
    <property type="match status" value="2"/>
</dbReference>
<evidence type="ECO:0000313" key="21">
    <source>
        <dbReference type="Proteomes" id="UP000318571"/>
    </source>
</evidence>
<evidence type="ECO:0000256" key="12">
    <source>
        <dbReference type="ARBA" id="ARBA00023170"/>
    </source>
</evidence>
<keyword evidence="8 15" id="KW-0067">ATP-binding</keyword>
<dbReference type="Proteomes" id="UP000318571">
    <property type="component" value="Chromosome 4"/>
</dbReference>
<keyword evidence="3" id="KW-0808">Transferase</keyword>
<name>A0A553NNN4_TIGCA</name>
<dbReference type="Pfam" id="PF07714">
    <property type="entry name" value="PK_Tyr_Ser-Thr"/>
    <property type="match status" value="1"/>
</dbReference>
<dbReference type="Pfam" id="PF00041">
    <property type="entry name" value="fn3"/>
    <property type="match status" value="1"/>
</dbReference>
<keyword evidence="21" id="KW-1185">Reference proteome</keyword>
<dbReference type="Gene3D" id="3.30.200.20">
    <property type="entry name" value="Phosphorylase Kinase, domain 1"/>
    <property type="match status" value="1"/>
</dbReference>
<accession>A0A553NNN4</accession>
<proteinExistence type="predicted"/>
<dbReference type="InterPro" id="IPR003961">
    <property type="entry name" value="FN3_dom"/>
</dbReference>
<reference evidence="20 21" key="1">
    <citation type="journal article" date="2018" name="Nat. Ecol. Evol.">
        <title>Genomic signatures of mitonuclear coevolution across populations of Tigriopus californicus.</title>
        <authorList>
            <person name="Barreto F.S."/>
            <person name="Watson E.T."/>
            <person name="Lima T.G."/>
            <person name="Willett C.S."/>
            <person name="Edmands S."/>
            <person name="Li W."/>
            <person name="Burton R.S."/>
        </authorList>
    </citation>
    <scope>NUCLEOTIDE SEQUENCE [LARGE SCALE GENOMIC DNA]</scope>
    <source>
        <strain evidence="20 21">San Diego</strain>
    </source>
</reference>